<dbReference type="eggNOG" id="COG3728">
    <property type="taxonomic scope" value="Bacteria"/>
</dbReference>
<reference evidence="3 4" key="1">
    <citation type="journal article" date="2015" name="Genome Announc.">
        <title>Expanding the biotechnology potential of lactobacilli through comparative genomics of 213 strains and associated genera.</title>
        <authorList>
            <person name="Sun Z."/>
            <person name="Harris H.M."/>
            <person name="McCann A."/>
            <person name="Guo C."/>
            <person name="Argimon S."/>
            <person name="Zhang W."/>
            <person name="Yang X."/>
            <person name="Jeffery I.B."/>
            <person name="Cooney J.C."/>
            <person name="Kagawa T.F."/>
            <person name="Liu W."/>
            <person name="Song Y."/>
            <person name="Salvetti E."/>
            <person name="Wrobel A."/>
            <person name="Rasinkangas P."/>
            <person name="Parkhill J."/>
            <person name="Rea M.C."/>
            <person name="O'Sullivan O."/>
            <person name="Ritari J."/>
            <person name="Douillard F.P."/>
            <person name="Paul Ross R."/>
            <person name="Yang R."/>
            <person name="Briner A.E."/>
            <person name="Felis G.E."/>
            <person name="de Vos W.M."/>
            <person name="Barrangou R."/>
            <person name="Klaenhammer T.R."/>
            <person name="Caufield P.W."/>
            <person name="Cui Y."/>
            <person name="Zhang H."/>
            <person name="O'Toole P.W."/>
        </authorList>
    </citation>
    <scope>NUCLEOTIDE SEQUENCE [LARGE SCALE GENOMIC DNA]</scope>
    <source>
        <strain evidence="3 4">DSM 19682</strain>
    </source>
</reference>
<gene>
    <name evidence="3" type="ORF">FD03_GL002605</name>
</gene>
<dbReference type="Proteomes" id="UP000051248">
    <property type="component" value="Unassembled WGS sequence"/>
</dbReference>
<dbReference type="InterPro" id="IPR052404">
    <property type="entry name" value="SPP1-like_terminase"/>
</dbReference>
<dbReference type="PANTHER" id="PTHR41328">
    <property type="entry name" value="TERMINASE SMALL SUBUNIT-RELATED"/>
    <property type="match status" value="1"/>
</dbReference>
<evidence type="ECO:0000313" key="4">
    <source>
        <dbReference type="Proteomes" id="UP000051248"/>
    </source>
</evidence>
<dbReference type="InterPro" id="IPR005335">
    <property type="entry name" value="Terminase_ssu"/>
</dbReference>
<accession>A0A0R1KA55</accession>
<comment type="caution">
    <text evidence="3">The sequence shown here is derived from an EMBL/GenBank/DDBJ whole genome shotgun (WGS) entry which is preliminary data.</text>
</comment>
<keyword evidence="4" id="KW-1185">Reference proteome</keyword>
<keyword evidence="1" id="KW-1188">Viral release from host cell</keyword>
<organism evidence="3 4">
    <name type="scientific">Companilactobacillus nodensis DSM 19682 = JCM 14932 = NBRC 107160</name>
    <dbReference type="NCBI Taxonomy" id="1423775"/>
    <lineage>
        <taxon>Bacteria</taxon>
        <taxon>Bacillati</taxon>
        <taxon>Bacillota</taxon>
        <taxon>Bacilli</taxon>
        <taxon>Lactobacillales</taxon>
        <taxon>Lactobacillaceae</taxon>
        <taxon>Companilactobacillus</taxon>
    </lineage>
</organism>
<keyword evidence="2" id="KW-0231">Viral genome packaging</keyword>
<sequence length="283" mass="32500">MDKKEKAAQDYSNGMKYKDISAKYDIPINTLKSWRSREKWKRDAPATKKLHPQTKKVAPKNIDGLEDNPKLTENQKMFCLYYLQRFNATWAYQKAYHSSYEVANVEGSKNLVKPSIKKQLAAIKKQSHTDAYLKIDDIINEYKKQAFASLGDVLDYTVHKELVMDTEGNVYLDTDDNPVERHVSDIFLKPSDQIDWSLVQDIHKGKDGLVVKLYDKQKALDSLMKYFDSDMSKAQQRKVNAEADIAQYRADQLNGVADENQDDGFIDAIDNAADNIWGDDDEN</sequence>
<dbReference type="Gene3D" id="1.10.10.1400">
    <property type="entry name" value="Terminase, small subunit, N-terminal DNA-binding domain, HTH motif"/>
    <property type="match status" value="1"/>
</dbReference>
<dbReference type="OrthoDB" id="7358785at2"/>
<evidence type="ECO:0000256" key="1">
    <source>
        <dbReference type="ARBA" id="ARBA00022612"/>
    </source>
</evidence>
<dbReference type="PATRIC" id="fig|1423775.4.peg.2653"/>
<dbReference type="STRING" id="1423775.FD03_GL002605"/>
<dbReference type="GO" id="GO:0051276">
    <property type="term" value="P:chromosome organization"/>
    <property type="evidence" value="ECO:0007669"/>
    <property type="project" value="InterPro"/>
</dbReference>
<dbReference type="AlphaFoldDB" id="A0A0R1KA55"/>
<dbReference type="RefSeq" id="WP_025025145.1">
    <property type="nucleotide sequence ID" value="NZ_AZDZ01000006.1"/>
</dbReference>
<dbReference type="PANTHER" id="PTHR41328:SF3">
    <property type="entry name" value="PBSX PHAGE TERMINASE SMALL SUBUNIT"/>
    <property type="match status" value="1"/>
</dbReference>
<proteinExistence type="predicted"/>
<dbReference type="Pfam" id="PF03592">
    <property type="entry name" value="Terminase_2"/>
    <property type="match status" value="1"/>
</dbReference>
<evidence type="ECO:0000313" key="3">
    <source>
        <dbReference type="EMBL" id="KRK80216.1"/>
    </source>
</evidence>
<evidence type="ECO:0000256" key="2">
    <source>
        <dbReference type="ARBA" id="ARBA00023219"/>
    </source>
</evidence>
<protein>
    <submittedName>
        <fullName evidence="3">Prophage terminase small subunit</fullName>
    </submittedName>
</protein>
<name>A0A0R1KA55_9LACO</name>
<dbReference type="EMBL" id="AZDZ01000006">
    <property type="protein sequence ID" value="KRK80216.1"/>
    <property type="molecule type" value="Genomic_DNA"/>
</dbReference>
<dbReference type="InterPro" id="IPR038713">
    <property type="entry name" value="Terminase_Gp1_N_sf"/>
</dbReference>